<proteinExistence type="predicted"/>
<accession>A0A261TQK6</accession>
<evidence type="ECO:0000313" key="3">
    <source>
        <dbReference type="Proteomes" id="UP000216913"/>
    </source>
</evidence>
<organism evidence="2 3">
    <name type="scientific">Bordetella genomosp. 5</name>
    <dbReference type="NCBI Taxonomy" id="1395608"/>
    <lineage>
        <taxon>Bacteria</taxon>
        <taxon>Pseudomonadati</taxon>
        <taxon>Pseudomonadota</taxon>
        <taxon>Betaproteobacteria</taxon>
        <taxon>Burkholderiales</taxon>
        <taxon>Alcaligenaceae</taxon>
        <taxon>Bordetella</taxon>
    </lineage>
</organism>
<dbReference type="RefSeq" id="WP_094799895.1">
    <property type="nucleotide sequence ID" value="NZ_NEVN01000005.1"/>
</dbReference>
<dbReference type="EMBL" id="NEVP01000006">
    <property type="protein sequence ID" value="OZI51938.1"/>
    <property type="molecule type" value="Genomic_DNA"/>
</dbReference>
<feature type="domain" description="Molybdopterin-guanine dinucleotide biosynthesis protein B (MobB)" evidence="1">
    <location>
        <begin position="4"/>
        <end position="136"/>
    </location>
</feature>
<dbReference type="NCBIfam" id="TIGR00176">
    <property type="entry name" value="mobB"/>
    <property type="match status" value="1"/>
</dbReference>
<dbReference type="AlphaFoldDB" id="A0A261TQK6"/>
<dbReference type="InterPro" id="IPR027417">
    <property type="entry name" value="P-loop_NTPase"/>
</dbReference>
<name>A0A261TQK6_9BORD</name>
<evidence type="ECO:0000313" key="2">
    <source>
        <dbReference type="EMBL" id="OZI51938.1"/>
    </source>
</evidence>
<dbReference type="Proteomes" id="UP000216913">
    <property type="component" value="Unassembled WGS sequence"/>
</dbReference>
<keyword evidence="3" id="KW-1185">Reference proteome</keyword>
<comment type="caution">
    <text evidence="2">The sequence shown here is derived from an EMBL/GenBank/DDBJ whole genome shotgun (WGS) entry which is preliminary data.</text>
</comment>
<dbReference type="CDD" id="cd03116">
    <property type="entry name" value="MobB"/>
    <property type="match status" value="1"/>
</dbReference>
<dbReference type="PANTHER" id="PTHR40072">
    <property type="entry name" value="MOLYBDOPTERIN-GUANINE DINUCLEOTIDE BIOSYNTHESIS ADAPTER PROTEIN-RELATED"/>
    <property type="match status" value="1"/>
</dbReference>
<dbReference type="Pfam" id="PF03205">
    <property type="entry name" value="MobB"/>
    <property type="match status" value="1"/>
</dbReference>
<dbReference type="Gene3D" id="3.40.50.300">
    <property type="entry name" value="P-loop containing nucleotide triphosphate hydrolases"/>
    <property type="match status" value="1"/>
</dbReference>
<dbReference type="SUPFAM" id="SSF52540">
    <property type="entry name" value="P-loop containing nucleoside triphosphate hydrolases"/>
    <property type="match status" value="1"/>
</dbReference>
<sequence length="174" mass="18663">MTRVIGFAGWSGAGKTQLLTALIPVLKARGQSVSTLKHAHHTFDIDVPGKDSYRHREAGASEVLIASASRWALMHELNGAPEPELPELLAHMSPVDLVLIEGFKRNPHIKIEVHRAANGKPWLYPDDPSIGAIASDVAPPAGCALPWVGLNDYAGIADLVQAHAWPLAQVTRPA</sequence>
<dbReference type="PANTHER" id="PTHR40072:SF1">
    <property type="entry name" value="MOLYBDOPTERIN-GUANINE DINUCLEOTIDE BIOSYNTHESIS ADAPTER PROTEIN"/>
    <property type="match status" value="1"/>
</dbReference>
<dbReference type="OrthoDB" id="9804758at2"/>
<gene>
    <name evidence="2" type="ORF">CAL25_10525</name>
</gene>
<dbReference type="InterPro" id="IPR052539">
    <property type="entry name" value="MGD_biosynthesis_adapter"/>
</dbReference>
<dbReference type="InterPro" id="IPR004435">
    <property type="entry name" value="MobB_dom"/>
</dbReference>
<reference evidence="2 3" key="1">
    <citation type="submission" date="2017-05" db="EMBL/GenBank/DDBJ databases">
        <title>Complete and WGS of Bordetella genogroups.</title>
        <authorList>
            <person name="Spilker T."/>
            <person name="LiPuma J."/>
        </authorList>
    </citation>
    <scope>NUCLEOTIDE SEQUENCE [LARGE SCALE GENOMIC DNA]</scope>
    <source>
        <strain evidence="2 3">AU10456</strain>
    </source>
</reference>
<protein>
    <submittedName>
        <fullName evidence="2">Molybdopterin-guanine dinucleotide biosynthesis protein B</fullName>
    </submittedName>
</protein>
<evidence type="ECO:0000259" key="1">
    <source>
        <dbReference type="Pfam" id="PF03205"/>
    </source>
</evidence>
<dbReference type="GO" id="GO:0005525">
    <property type="term" value="F:GTP binding"/>
    <property type="evidence" value="ECO:0007669"/>
    <property type="project" value="InterPro"/>
</dbReference>
<dbReference type="GO" id="GO:0006777">
    <property type="term" value="P:Mo-molybdopterin cofactor biosynthetic process"/>
    <property type="evidence" value="ECO:0007669"/>
    <property type="project" value="InterPro"/>
</dbReference>